<dbReference type="CDD" id="cd01171">
    <property type="entry name" value="YXKO-related"/>
    <property type="match status" value="1"/>
</dbReference>
<gene>
    <name evidence="18" type="primary">nnrE</name>
    <name evidence="17" type="synonym">nnrD</name>
    <name evidence="22" type="ORF">L0C25_14905</name>
</gene>
<evidence type="ECO:0000259" key="20">
    <source>
        <dbReference type="PROSITE" id="PS51383"/>
    </source>
</evidence>
<evidence type="ECO:0000256" key="2">
    <source>
        <dbReference type="ARBA" id="ARBA00000909"/>
    </source>
</evidence>
<evidence type="ECO:0000256" key="11">
    <source>
        <dbReference type="ARBA" id="ARBA00023235"/>
    </source>
</evidence>
<evidence type="ECO:0000256" key="14">
    <source>
        <dbReference type="ARBA" id="ARBA00025153"/>
    </source>
</evidence>
<dbReference type="Pfam" id="PF03853">
    <property type="entry name" value="YjeF_N"/>
    <property type="match status" value="1"/>
</dbReference>
<feature type="binding site" evidence="18">
    <location>
        <position position="59"/>
    </location>
    <ligand>
        <name>K(+)</name>
        <dbReference type="ChEBI" id="CHEBI:29103"/>
    </ligand>
</feature>
<evidence type="ECO:0000256" key="4">
    <source>
        <dbReference type="ARBA" id="ARBA00009524"/>
    </source>
</evidence>
<comment type="catalytic activity">
    <reaction evidence="1 18 19">
        <text>(6R)-NADHX = (6S)-NADHX</text>
        <dbReference type="Rhea" id="RHEA:32215"/>
        <dbReference type="ChEBI" id="CHEBI:64074"/>
        <dbReference type="ChEBI" id="CHEBI:64075"/>
        <dbReference type="EC" id="5.1.99.6"/>
    </reaction>
</comment>
<dbReference type="PROSITE" id="PS51385">
    <property type="entry name" value="YJEF_N"/>
    <property type="match status" value="1"/>
</dbReference>
<evidence type="ECO:0000256" key="3">
    <source>
        <dbReference type="ARBA" id="ARBA00006001"/>
    </source>
</evidence>
<dbReference type="InterPro" id="IPR036652">
    <property type="entry name" value="YjeF_N_dom_sf"/>
</dbReference>
<dbReference type="InterPro" id="IPR029056">
    <property type="entry name" value="Ribokinase-like"/>
</dbReference>
<comment type="function">
    <text evidence="18">Catalyzes the epimerization of the S- and R-forms of NAD(P)HX, a damaged form of NAD(P)H that is a result of enzymatic or heat-dependent hydration. This is a prerequisite for the S-specific NAD(P)H-hydrate dehydratase to allow the repair of both epimers of NAD(P)HX.</text>
</comment>
<feature type="binding site" evidence="18">
    <location>
        <begin position="120"/>
        <end position="126"/>
    </location>
    <ligand>
        <name>(6S)-NADPHX</name>
        <dbReference type="ChEBI" id="CHEBI:64076"/>
    </ligand>
</feature>
<dbReference type="Pfam" id="PF01256">
    <property type="entry name" value="Carb_kinase"/>
    <property type="match status" value="1"/>
</dbReference>
<evidence type="ECO:0000313" key="23">
    <source>
        <dbReference type="Proteomes" id="UP001164390"/>
    </source>
</evidence>
<keyword evidence="7 17" id="KW-0067">ATP-binding</keyword>
<proteinExistence type="inferred from homology"/>
<dbReference type="KEGG" id="sgrg:L0C25_14905"/>
<comment type="caution">
    <text evidence="18">Lacks conserved residue(s) required for the propagation of feature annotation.</text>
</comment>
<evidence type="ECO:0000259" key="21">
    <source>
        <dbReference type="PROSITE" id="PS51385"/>
    </source>
</evidence>
<evidence type="ECO:0000256" key="15">
    <source>
        <dbReference type="ARBA" id="ARBA00048238"/>
    </source>
</evidence>
<evidence type="ECO:0000256" key="5">
    <source>
        <dbReference type="ARBA" id="ARBA00022723"/>
    </source>
</evidence>
<keyword evidence="10 17" id="KW-0520">NAD</keyword>
<keyword evidence="13" id="KW-0511">Multifunctional enzyme</keyword>
<evidence type="ECO:0000256" key="18">
    <source>
        <dbReference type="HAMAP-Rule" id="MF_01966"/>
    </source>
</evidence>
<feature type="domain" description="YjeF N-terminal" evidence="21">
    <location>
        <begin position="10"/>
        <end position="206"/>
    </location>
</feature>
<evidence type="ECO:0000256" key="17">
    <source>
        <dbReference type="HAMAP-Rule" id="MF_01965"/>
    </source>
</evidence>
<evidence type="ECO:0000256" key="10">
    <source>
        <dbReference type="ARBA" id="ARBA00023027"/>
    </source>
</evidence>
<keyword evidence="6 17" id="KW-0547">Nucleotide-binding</keyword>
<dbReference type="NCBIfam" id="TIGR00197">
    <property type="entry name" value="yjeF_nterm"/>
    <property type="match status" value="1"/>
</dbReference>
<evidence type="ECO:0000313" key="22">
    <source>
        <dbReference type="EMBL" id="UYM03828.1"/>
    </source>
</evidence>
<feature type="binding site" evidence="17">
    <location>
        <position position="407"/>
    </location>
    <ligand>
        <name>(6S)-NADPHX</name>
        <dbReference type="ChEBI" id="CHEBI:64076"/>
    </ligand>
</feature>
<feature type="binding site" evidence="17">
    <location>
        <position position="406"/>
    </location>
    <ligand>
        <name>AMP</name>
        <dbReference type="ChEBI" id="CHEBI:456215"/>
    </ligand>
</feature>
<accession>A0AA46TEQ1</accession>
<evidence type="ECO:0000256" key="16">
    <source>
        <dbReference type="ARBA" id="ARBA00049209"/>
    </source>
</evidence>
<organism evidence="22 23">
    <name type="scientific">Solicola gregarius</name>
    <dbReference type="NCBI Taxonomy" id="2908642"/>
    <lineage>
        <taxon>Bacteria</taxon>
        <taxon>Bacillati</taxon>
        <taxon>Actinomycetota</taxon>
        <taxon>Actinomycetes</taxon>
        <taxon>Propionibacteriales</taxon>
        <taxon>Nocardioidaceae</taxon>
        <taxon>Solicola</taxon>
    </lineage>
</organism>
<feature type="binding site" evidence="18">
    <location>
        <position position="152"/>
    </location>
    <ligand>
        <name>K(+)</name>
        <dbReference type="ChEBI" id="CHEBI:29103"/>
    </ligand>
</feature>
<feature type="binding site" evidence="17">
    <location>
        <position position="248"/>
    </location>
    <ligand>
        <name>(6S)-NADPHX</name>
        <dbReference type="ChEBI" id="CHEBI:64076"/>
    </ligand>
</feature>
<keyword evidence="11 18" id="KW-0413">Isomerase</keyword>
<feature type="binding site" evidence="18">
    <location>
        <begin position="58"/>
        <end position="62"/>
    </location>
    <ligand>
        <name>(6S)-NADPHX</name>
        <dbReference type="ChEBI" id="CHEBI:64076"/>
    </ligand>
</feature>
<evidence type="ECO:0000256" key="7">
    <source>
        <dbReference type="ARBA" id="ARBA00022840"/>
    </source>
</evidence>
<feature type="binding site" evidence="18">
    <location>
        <position position="149"/>
    </location>
    <ligand>
        <name>(6S)-NADPHX</name>
        <dbReference type="ChEBI" id="CHEBI:64076"/>
    </ligand>
</feature>
<dbReference type="Gene3D" id="3.40.50.10260">
    <property type="entry name" value="YjeF N-terminal domain"/>
    <property type="match status" value="1"/>
</dbReference>
<feature type="binding site" evidence="17">
    <location>
        <begin position="377"/>
        <end position="381"/>
    </location>
    <ligand>
        <name>AMP</name>
        <dbReference type="ChEBI" id="CHEBI:456215"/>
    </ligand>
</feature>
<name>A0AA46TEQ1_9ACTN</name>
<comment type="cofactor">
    <cofactor evidence="17">
        <name>Mg(2+)</name>
        <dbReference type="ChEBI" id="CHEBI:18420"/>
    </cofactor>
</comment>
<dbReference type="SUPFAM" id="SSF53613">
    <property type="entry name" value="Ribokinase-like"/>
    <property type="match status" value="1"/>
</dbReference>
<dbReference type="EC" id="4.2.1.136" evidence="19"/>
<evidence type="ECO:0000256" key="19">
    <source>
        <dbReference type="PIRNR" id="PIRNR017184"/>
    </source>
</evidence>
<comment type="similarity">
    <text evidence="3 19">In the N-terminal section; belongs to the NnrE/AIBP family.</text>
</comment>
<comment type="catalytic activity">
    <reaction evidence="16 17 19">
        <text>(6S)-NADPHX + ADP = AMP + phosphate + NADPH + H(+)</text>
        <dbReference type="Rhea" id="RHEA:32235"/>
        <dbReference type="ChEBI" id="CHEBI:15378"/>
        <dbReference type="ChEBI" id="CHEBI:43474"/>
        <dbReference type="ChEBI" id="CHEBI:57783"/>
        <dbReference type="ChEBI" id="CHEBI:64076"/>
        <dbReference type="ChEBI" id="CHEBI:456215"/>
        <dbReference type="ChEBI" id="CHEBI:456216"/>
        <dbReference type="EC" id="4.2.1.136"/>
    </reaction>
</comment>
<dbReference type="GO" id="GO:0110051">
    <property type="term" value="P:metabolite repair"/>
    <property type="evidence" value="ECO:0007669"/>
    <property type="project" value="TreeGrafter"/>
</dbReference>
<protein>
    <recommendedName>
        <fullName evidence="19">Bifunctional NAD(P)H-hydrate repair enzyme</fullName>
    </recommendedName>
    <alternativeName>
        <fullName evidence="19">Nicotinamide nucleotide repair protein</fullName>
    </alternativeName>
    <domain>
        <recommendedName>
            <fullName evidence="19">ADP-dependent (S)-NAD(P)H-hydrate dehydratase</fullName>
            <ecNumber evidence="19">4.2.1.136</ecNumber>
        </recommendedName>
        <alternativeName>
            <fullName evidence="19">ADP-dependent NAD(P)HX dehydratase</fullName>
        </alternativeName>
    </domain>
    <domain>
        <recommendedName>
            <fullName evidence="19">NAD(P)H-hydrate epimerase</fullName>
            <ecNumber evidence="19">5.1.99.6</ecNumber>
        </recommendedName>
    </domain>
</protein>
<feature type="binding site" evidence="17">
    <location>
        <position position="340"/>
    </location>
    <ligand>
        <name>(6S)-NADPHX</name>
        <dbReference type="ChEBI" id="CHEBI:64076"/>
    </ligand>
</feature>
<comment type="similarity">
    <text evidence="17">Belongs to the NnrD/CARKD family.</text>
</comment>
<comment type="catalytic activity">
    <reaction evidence="15 17 19">
        <text>(6S)-NADHX + ADP = AMP + phosphate + NADH + H(+)</text>
        <dbReference type="Rhea" id="RHEA:32223"/>
        <dbReference type="ChEBI" id="CHEBI:15378"/>
        <dbReference type="ChEBI" id="CHEBI:43474"/>
        <dbReference type="ChEBI" id="CHEBI:57945"/>
        <dbReference type="ChEBI" id="CHEBI:64074"/>
        <dbReference type="ChEBI" id="CHEBI:456215"/>
        <dbReference type="ChEBI" id="CHEBI:456216"/>
        <dbReference type="EC" id="4.2.1.136"/>
    </reaction>
</comment>
<keyword evidence="12 17" id="KW-0456">Lyase</keyword>
<dbReference type="PROSITE" id="PS51383">
    <property type="entry name" value="YJEF_C_3"/>
    <property type="match status" value="1"/>
</dbReference>
<dbReference type="GO" id="GO:0005524">
    <property type="term" value="F:ATP binding"/>
    <property type="evidence" value="ECO:0007669"/>
    <property type="project" value="UniProtKB-UniRule"/>
</dbReference>
<comment type="similarity">
    <text evidence="18">Belongs to the NnrE/AIBP family.</text>
</comment>
<comment type="cofactor">
    <cofactor evidence="18 19">
        <name>K(+)</name>
        <dbReference type="ChEBI" id="CHEBI:29103"/>
    </cofactor>
    <text evidence="18 19">Binds 1 potassium ion per subunit.</text>
</comment>
<evidence type="ECO:0000256" key="9">
    <source>
        <dbReference type="ARBA" id="ARBA00022958"/>
    </source>
</evidence>
<sequence>MRYAHTVESVRRAEAALMATLPAGALMQRAAAGLAAVCIDVLGSVYGARVVVLVGSGDNGGDALYAAARLASRGAAVELVVLKPEAAHPDGLAAALRAGARRTDKPAWDGVDLLVDGVVGIGGRPGLRDPARTLIEDARAAGTYVVAVDVPSGVDVDGATLPEPHVTADITVTFGTHKPALLAAPAVRAAGWVQLVDIGLVPYLDEAGLESVESADVRAAYPLPSGESHKYTRGVVGVDAGSDRYAGAAELCVRGAQAGPAGMVRFGGPDSVAAEIVARRPEAVAGRGRVQAWVVGSGTADRADSALRAAAADEVPVVVDADALAYWRPGMVRGALLTPHAGELARMLDVERSVVEAAPLAYARQAAERLDATVLLKGSNTLIAERDRPTRVVSTGTPWLATAGAGDVLAGLAGSLLAAGLPARDAGSLAAWLHGAASRRAAEYGRPITAGDVAGAIPAATAAVLSAPATPAPWA</sequence>
<feature type="binding site" evidence="18">
    <location>
        <position position="116"/>
    </location>
    <ligand>
        <name>K(+)</name>
        <dbReference type="ChEBI" id="CHEBI:29103"/>
    </ligand>
</feature>
<dbReference type="Proteomes" id="UP001164390">
    <property type="component" value="Chromosome"/>
</dbReference>
<dbReference type="Gene3D" id="3.40.1190.20">
    <property type="match status" value="1"/>
</dbReference>
<dbReference type="InterPro" id="IPR004443">
    <property type="entry name" value="YjeF_N_dom"/>
</dbReference>
<dbReference type="GO" id="GO:0046496">
    <property type="term" value="P:nicotinamide nucleotide metabolic process"/>
    <property type="evidence" value="ECO:0007669"/>
    <property type="project" value="UniProtKB-UniRule"/>
</dbReference>
<comment type="similarity">
    <text evidence="4 19">In the C-terminal section; belongs to the NnrD/CARKD family.</text>
</comment>
<dbReference type="SUPFAM" id="SSF64153">
    <property type="entry name" value="YjeF N-terminal domain-like"/>
    <property type="match status" value="1"/>
</dbReference>
<evidence type="ECO:0000256" key="6">
    <source>
        <dbReference type="ARBA" id="ARBA00022741"/>
    </source>
</evidence>
<keyword evidence="5 18" id="KW-0479">Metal-binding</keyword>
<dbReference type="GO" id="GO:0046872">
    <property type="term" value="F:metal ion binding"/>
    <property type="evidence" value="ECO:0007669"/>
    <property type="project" value="UniProtKB-UniRule"/>
</dbReference>
<keyword evidence="23" id="KW-1185">Reference proteome</keyword>
<evidence type="ECO:0000256" key="12">
    <source>
        <dbReference type="ARBA" id="ARBA00023239"/>
    </source>
</evidence>
<dbReference type="GO" id="GO:0052856">
    <property type="term" value="F:NAD(P)HX epimerase activity"/>
    <property type="evidence" value="ECO:0007669"/>
    <property type="project" value="UniProtKB-UniRule"/>
</dbReference>
<feature type="domain" description="YjeF C-terminal" evidence="20">
    <location>
        <begin position="213"/>
        <end position="464"/>
    </location>
</feature>
<dbReference type="PIRSF" id="PIRSF017184">
    <property type="entry name" value="Nnr"/>
    <property type="match status" value="1"/>
</dbReference>
<dbReference type="HAMAP" id="MF_01966">
    <property type="entry name" value="NADHX_epimerase"/>
    <property type="match status" value="1"/>
</dbReference>
<comment type="subunit">
    <text evidence="17">Homotetramer.</text>
</comment>
<keyword evidence="9 18" id="KW-0630">Potassium</keyword>
<dbReference type="RefSeq" id="WP_271632470.1">
    <property type="nucleotide sequence ID" value="NZ_CP094970.1"/>
</dbReference>
<dbReference type="InterPro" id="IPR030677">
    <property type="entry name" value="Nnr"/>
</dbReference>
<keyword evidence="8 17" id="KW-0521">NADP</keyword>
<comment type="function">
    <text evidence="17">Catalyzes the dehydration of the S-form of NAD(P)HX at the expense of ADP, which is converted to AMP. Together with NAD(P)HX epimerase, which catalyzes the epimerization of the S- and R-forms, the enzyme allows the repair of both epimers of NAD(P)HX, a damaged form of NAD(P)H that is a result of enzymatic or heat-dependent hydration.</text>
</comment>
<dbReference type="HAMAP" id="MF_01965">
    <property type="entry name" value="NADHX_dehydratase"/>
    <property type="match status" value="1"/>
</dbReference>
<dbReference type="EMBL" id="CP094970">
    <property type="protein sequence ID" value="UYM03828.1"/>
    <property type="molecule type" value="Genomic_DNA"/>
</dbReference>
<evidence type="ECO:0000256" key="8">
    <source>
        <dbReference type="ARBA" id="ARBA00022857"/>
    </source>
</evidence>
<dbReference type="PANTHER" id="PTHR12592:SF0">
    <property type="entry name" value="ATP-DEPENDENT (S)-NAD(P)H-HYDRATE DEHYDRATASE"/>
    <property type="match status" value="1"/>
</dbReference>
<dbReference type="EC" id="5.1.99.6" evidence="19"/>
<dbReference type="PANTHER" id="PTHR12592">
    <property type="entry name" value="ATP-DEPENDENT (S)-NAD(P)H-HYDRATE DEHYDRATASE FAMILY MEMBER"/>
    <property type="match status" value="1"/>
</dbReference>
<dbReference type="InterPro" id="IPR000631">
    <property type="entry name" value="CARKD"/>
</dbReference>
<reference evidence="22" key="1">
    <citation type="submission" date="2022-01" db="EMBL/GenBank/DDBJ databases">
        <title>Nocardioidaceae gen. sp. A5X3R13.</title>
        <authorList>
            <person name="Lopez Marin M.A."/>
            <person name="Uhlik O."/>
        </authorList>
    </citation>
    <scope>NUCLEOTIDE SEQUENCE</scope>
    <source>
        <strain evidence="22">A5X3R13</strain>
    </source>
</reference>
<evidence type="ECO:0000256" key="1">
    <source>
        <dbReference type="ARBA" id="ARBA00000013"/>
    </source>
</evidence>
<comment type="catalytic activity">
    <reaction evidence="2 18 19">
        <text>(6R)-NADPHX = (6S)-NADPHX</text>
        <dbReference type="Rhea" id="RHEA:32227"/>
        <dbReference type="ChEBI" id="CHEBI:64076"/>
        <dbReference type="ChEBI" id="CHEBI:64077"/>
        <dbReference type="EC" id="5.1.99.6"/>
    </reaction>
</comment>
<evidence type="ECO:0000256" key="13">
    <source>
        <dbReference type="ARBA" id="ARBA00023268"/>
    </source>
</evidence>
<dbReference type="AlphaFoldDB" id="A0AA46TEQ1"/>
<dbReference type="GO" id="GO:0052855">
    <property type="term" value="F:ADP-dependent NAD(P)H-hydrate dehydratase activity"/>
    <property type="evidence" value="ECO:0007669"/>
    <property type="project" value="UniProtKB-UniRule"/>
</dbReference>
<feature type="binding site" evidence="17">
    <location>
        <position position="298"/>
    </location>
    <ligand>
        <name>(6S)-NADPHX</name>
        <dbReference type="ChEBI" id="CHEBI:64076"/>
    </ligand>
</feature>
<comment type="function">
    <text evidence="14 19">Bifunctional enzyme that catalyzes the epimerization of the S- and R-forms of NAD(P)HX and the dehydration of the S-form of NAD(P)HX at the expense of ADP, which is converted to AMP. This allows the repair of both epimers of NAD(P)HX, a damaged form of NAD(P)H that is a result of enzymatic or heat-dependent hydration.</text>
</comment>